<dbReference type="Proteomes" id="UP000288805">
    <property type="component" value="Unassembled WGS sequence"/>
</dbReference>
<organism evidence="1 2">
    <name type="scientific">Vitis vinifera</name>
    <name type="common">Grape</name>
    <dbReference type="NCBI Taxonomy" id="29760"/>
    <lineage>
        <taxon>Eukaryota</taxon>
        <taxon>Viridiplantae</taxon>
        <taxon>Streptophyta</taxon>
        <taxon>Embryophyta</taxon>
        <taxon>Tracheophyta</taxon>
        <taxon>Spermatophyta</taxon>
        <taxon>Magnoliopsida</taxon>
        <taxon>eudicotyledons</taxon>
        <taxon>Gunneridae</taxon>
        <taxon>Pentapetalae</taxon>
        <taxon>rosids</taxon>
        <taxon>Vitales</taxon>
        <taxon>Vitaceae</taxon>
        <taxon>Viteae</taxon>
        <taxon>Vitis</taxon>
    </lineage>
</organism>
<accession>A0A438G7U8</accession>
<dbReference type="EMBL" id="QGNW01000540">
    <property type="protein sequence ID" value="RVW68293.1"/>
    <property type="molecule type" value="Genomic_DNA"/>
</dbReference>
<gene>
    <name evidence="1" type="ORF">CK203_063669</name>
</gene>
<reference evidence="1 2" key="1">
    <citation type="journal article" date="2018" name="PLoS Genet.">
        <title>Population sequencing reveals clonal diversity and ancestral inbreeding in the grapevine cultivar Chardonnay.</title>
        <authorList>
            <person name="Roach M.J."/>
            <person name="Johnson D.L."/>
            <person name="Bohlmann J."/>
            <person name="van Vuuren H.J."/>
            <person name="Jones S.J."/>
            <person name="Pretorius I.S."/>
            <person name="Schmidt S.A."/>
            <person name="Borneman A.R."/>
        </authorList>
    </citation>
    <scope>NUCLEOTIDE SEQUENCE [LARGE SCALE GENOMIC DNA]</scope>
    <source>
        <strain evidence="2">cv. Chardonnay</strain>
        <tissue evidence="1">Leaf</tissue>
    </source>
</reference>
<proteinExistence type="predicted"/>
<sequence>MDLGDTLGVRVESPCSHGSAIFDIAHTGVSITSGDIEGHILSFHSVYLPQVHDQR</sequence>
<protein>
    <submittedName>
        <fullName evidence="1">Uncharacterized protein</fullName>
    </submittedName>
</protein>
<dbReference type="AlphaFoldDB" id="A0A438G7U8"/>
<comment type="caution">
    <text evidence="1">The sequence shown here is derived from an EMBL/GenBank/DDBJ whole genome shotgun (WGS) entry which is preliminary data.</text>
</comment>
<evidence type="ECO:0000313" key="2">
    <source>
        <dbReference type="Proteomes" id="UP000288805"/>
    </source>
</evidence>
<evidence type="ECO:0000313" key="1">
    <source>
        <dbReference type="EMBL" id="RVW68293.1"/>
    </source>
</evidence>
<name>A0A438G7U8_VITVI</name>